<dbReference type="EMBL" id="UFZQ01000001">
    <property type="protein sequence ID" value="STE84203.1"/>
    <property type="molecule type" value="Genomic_DNA"/>
</dbReference>
<evidence type="ECO:0000313" key="7">
    <source>
        <dbReference type="Proteomes" id="UP000255460"/>
    </source>
</evidence>
<evidence type="ECO:0000313" key="8">
    <source>
        <dbReference type="Proteomes" id="UP000487258"/>
    </source>
</evidence>
<reference evidence="1 10" key="5">
    <citation type="submission" date="2019-04" db="EMBL/GenBank/DDBJ databases">
        <authorList>
            <consortium name="NARMS: The National Antimicrobial Resistance Monitoring System"/>
        </authorList>
    </citation>
    <scope>NUCLEOTIDE SEQUENCE [LARGE SCALE GENOMIC DNA]</scope>
    <source>
        <strain evidence="1 10">FSIS11919500</strain>
    </source>
</reference>
<evidence type="ECO:0000313" key="4">
    <source>
        <dbReference type="EMBL" id="MCV5624150.1"/>
    </source>
</evidence>
<dbReference type="EMBL" id="JAOVKC010000030">
    <property type="protein sequence ID" value="MCV5624150.1"/>
    <property type="molecule type" value="Genomic_DNA"/>
</dbReference>
<reference evidence="4" key="7">
    <citation type="submission" date="2023-06" db="EMBL/GenBank/DDBJ databases">
        <title>Deciphering the underlying mechanisms mediating the transmission of blaNDM gene from human to animals in China.</title>
        <authorList>
            <person name="Chen K."/>
            <person name="Chen S."/>
        </authorList>
    </citation>
    <scope>NUCLEOTIDE SEQUENCE</scope>
    <source>
        <strain evidence="4">1199</strain>
    </source>
</reference>
<reference evidence="3" key="4">
    <citation type="submission" date="2018-08" db="EMBL/GenBank/DDBJ databases">
        <authorList>
            <consortium name="NCBI Pathogen Detection Project"/>
        </authorList>
    </citation>
    <scope>NUCLEOTIDE SEQUENCE</scope>
    <source>
        <strain evidence="3">W1_5_ERB1</strain>
    </source>
</reference>
<dbReference type="EMBL" id="AATJQG010000004">
    <property type="protein sequence ID" value="EFM0515310.1"/>
    <property type="molecule type" value="Genomic_DNA"/>
</dbReference>
<dbReference type="Proteomes" id="UP000255460">
    <property type="component" value="Unassembled WGS sequence"/>
</dbReference>
<evidence type="ECO:0000313" key="9">
    <source>
        <dbReference type="Proteomes" id="UP000528504"/>
    </source>
</evidence>
<dbReference type="EMBL" id="DABALL010000034">
    <property type="protein sequence ID" value="HAH1420731.1"/>
    <property type="molecule type" value="Genomic_DNA"/>
</dbReference>
<evidence type="ECO:0000313" key="1">
    <source>
        <dbReference type="EMBL" id="EFC2245044.1"/>
    </source>
</evidence>
<dbReference type="Proteomes" id="UP001208624">
    <property type="component" value="Unassembled WGS sequence"/>
</dbReference>
<dbReference type="EMBL" id="WTMY01000358">
    <property type="protein sequence ID" value="MWL48285.1"/>
    <property type="molecule type" value="Genomic_DNA"/>
</dbReference>
<dbReference type="EMBL" id="AASEPP010000005">
    <property type="protein sequence ID" value="EFC2245044.1"/>
    <property type="molecule type" value="Genomic_DNA"/>
</dbReference>
<reference evidence="6 7" key="2">
    <citation type="submission" date="2018-06" db="EMBL/GenBank/DDBJ databases">
        <authorList>
            <consortium name="Pathogen Informatics"/>
            <person name="Doyle S."/>
        </authorList>
    </citation>
    <scope>NUCLEOTIDE SEQUENCE [LARGE SCALE GENOMIC DNA]</scope>
    <source>
        <strain evidence="6 7">NCTC10418</strain>
    </source>
</reference>
<evidence type="ECO:0000313" key="5">
    <source>
        <dbReference type="EMBL" id="MWL48285.1"/>
    </source>
</evidence>
<evidence type="ECO:0000313" key="2">
    <source>
        <dbReference type="EMBL" id="EFM0515310.1"/>
    </source>
</evidence>
<reference evidence="5 8" key="6">
    <citation type="submission" date="2019-12" db="EMBL/GenBank/DDBJ databases">
        <title>Enteriobacteria Tanzani isolates_10432.</title>
        <authorList>
            <person name="Subbiah M."/>
            <person name="Call D."/>
        </authorList>
    </citation>
    <scope>NUCLEOTIDE SEQUENCE [LARGE SCALE GENOMIC DNA]</scope>
    <source>
        <strain evidence="5 8">10432wF6</strain>
    </source>
</reference>
<dbReference type="Proteomes" id="UP000531916">
    <property type="component" value="Unassembled WGS sequence"/>
</dbReference>
<organism evidence="3">
    <name type="scientific">Escherichia coli</name>
    <dbReference type="NCBI Taxonomy" id="562"/>
    <lineage>
        <taxon>Bacteria</taxon>
        <taxon>Pseudomonadati</taxon>
        <taxon>Pseudomonadota</taxon>
        <taxon>Gammaproteobacteria</taxon>
        <taxon>Enterobacterales</taxon>
        <taxon>Enterobacteriaceae</taxon>
        <taxon>Escherichia</taxon>
    </lineage>
</organism>
<dbReference type="RefSeq" id="WP_000655916.1">
    <property type="nucleotide sequence ID" value="NZ_AP022107.1"/>
</dbReference>
<reference evidence="3" key="1">
    <citation type="journal article" date="2018" name="Genome Biol.">
        <title>SKESA: strategic k-mer extension for scrupulous assemblies.</title>
        <authorList>
            <person name="Souvorov A."/>
            <person name="Agarwala R."/>
            <person name="Lipman D.J."/>
        </authorList>
    </citation>
    <scope>NUCLEOTIDE SEQUENCE [LARGE SCALE GENOMIC DNA]</scope>
    <source>
        <strain evidence="3">W1_5_ERB1</strain>
    </source>
</reference>
<dbReference type="Proteomes" id="UP000844228">
    <property type="component" value="Unassembled WGS sequence"/>
</dbReference>
<protein>
    <submittedName>
        <fullName evidence="3">Uncharacterized protein</fullName>
    </submittedName>
</protein>
<evidence type="ECO:0000313" key="6">
    <source>
        <dbReference type="EMBL" id="STE84203.1"/>
    </source>
</evidence>
<evidence type="ECO:0000313" key="10">
    <source>
        <dbReference type="Proteomes" id="UP000531916"/>
    </source>
</evidence>
<dbReference type="AlphaFoldDB" id="A0A0B1NPH5"/>
<accession>A0A0B1NPH5</accession>
<dbReference type="Proteomes" id="UP000487258">
    <property type="component" value="Unassembled WGS sequence"/>
</dbReference>
<dbReference type="Proteomes" id="UP000528504">
    <property type="component" value="Unassembled WGS sequence"/>
</dbReference>
<name>A0A0B1NPH5_ECOLX</name>
<reference evidence="2 9" key="3">
    <citation type="submission" date="2018-08" db="EMBL/GenBank/DDBJ databases">
        <authorList>
            <consortium name="GenomeTrakr network: Whole genome sequencing for foodborne pathogen traceback"/>
        </authorList>
    </citation>
    <scope>NUCLEOTIDE SEQUENCE [LARGE SCALE GENOMIC DNA]</scope>
    <source>
        <strain evidence="2 9">AZ-TG60901</strain>
    </source>
</reference>
<sequence>MKDVSANFFDDFYLQVCTACEDKLLELEWKLEVEKKESNQDVLRTYRQRAYDKIEEFKIIEYSKIQCQYFVDMTNSDNIRYSQEFINVDGIMVEKPFIYKETYAEYRIEIRGKMDGYKLTGLARLYDAHYEYIYLSMALEDFYWAQFQYSLGNKKESCKFLLDAYSYMNVCISRDDNRDLPSFYRLRSGFDKVCRRARSSAGGKNKLAELEYIKDTVVILLEDIPSHSDWKNKRQLLEYLMPYICNNDKKVNPDKWINDTGDREETIRRRLNKWSTGDLKVEIDKVLKNNTNN</sequence>
<proteinExistence type="predicted"/>
<gene>
    <name evidence="2" type="ORF">CF22_001266</name>
    <name evidence="1" type="ORF">E5H86_04310</name>
    <name evidence="5" type="ORF">GQM04_22780</name>
    <name evidence="3" type="ORF">HHH44_004179</name>
    <name evidence="6" type="ORF">NCTC10418_01885</name>
    <name evidence="4" type="ORF">OFN31_20635</name>
</gene>
<evidence type="ECO:0000313" key="3">
    <source>
        <dbReference type="EMBL" id="HAH1420731.1"/>
    </source>
</evidence>